<comment type="caution">
    <text evidence="4">The sequence shown here is derived from an EMBL/GenBank/DDBJ whole genome shotgun (WGS) entry which is preliminary data.</text>
</comment>
<organism evidence="4 5">
    <name type="scientific">Granulimonas faecalis</name>
    <dbReference type="NCBI Taxonomy" id="2894155"/>
    <lineage>
        <taxon>Bacteria</taxon>
        <taxon>Bacillati</taxon>
        <taxon>Actinomycetota</taxon>
        <taxon>Coriobacteriia</taxon>
        <taxon>Coriobacteriales</taxon>
        <taxon>Kribbibacteriaceae</taxon>
        <taxon>Granulimonas</taxon>
    </lineage>
</organism>
<reference evidence="4" key="1">
    <citation type="journal article" date="2022" name="Int. J. Syst. Evol. Microbiol.">
        <title>Granulimonas faecalis gen. nov., sp. nov., and Leptogranulimonas caecicola gen. nov., sp. nov., novel lactate-producing Atopobiaceae bacteria isolated from mouse intestines, and an emended description of the family Atopobiaceae.</title>
        <authorList>
            <person name="Morinaga K."/>
            <person name="Kusada H."/>
            <person name="Sakamoto S."/>
            <person name="Murakami T."/>
            <person name="Toyoda A."/>
            <person name="Mori H."/>
            <person name="Meng X.Y."/>
            <person name="Takashino M."/>
            <person name="Murotomi K."/>
            <person name="Tamaki H."/>
        </authorList>
    </citation>
    <scope>NUCLEOTIDE SEQUENCE</scope>
    <source>
        <strain evidence="4">OPF53</strain>
    </source>
</reference>
<dbReference type="PANTHER" id="PTHR43072:SF23">
    <property type="entry name" value="UPF0039 PROTEIN C11D3.02C"/>
    <property type="match status" value="1"/>
</dbReference>
<dbReference type="Pfam" id="PF13420">
    <property type="entry name" value="Acetyltransf_4"/>
    <property type="match status" value="1"/>
</dbReference>
<dbReference type="GO" id="GO:0016747">
    <property type="term" value="F:acyltransferase activity, transferring groups other than amino-acyl groups"/>
    <property type="evidence" value="ECO:0007669"/>
    <property type="project" value="InterPro"/>
</dbReference>
<keyword evidence="1" id="KW-0808">Transferase</keyword>
<accession>A0AAV5B0G2</accession>
<dbReference type="AlphaFoldDB" id="A0AAV5B0G2"/>
<evidence type="ECO:0000256" key="2">
    <source>
        <dbReference type="ARBA" id="ARBA00023315"/>
    </source>
</evidence>
<dbReference type="SUPFAM" id="SSF55729">
    <property type="entry name" value="Acyl-CoA N-acyltransferases (Nat)"/>
    <property type="match status" value="1"/>
</dbReference>
<keyword evidence="5" id="KW-1185">Reference proteome</keyword>
<dbReference type="InterPro" id="IPR000182">
    <property type="entry name" value="GNAT_dom"/>
</dbReference>
<name>A0AAV5B0G2_9ACTN</name>
<protein>
    <recommendedName>
        <fullName evidence="3">N-acetyltransferase domain-containing protein</fullName>
    </recommendedName>
</protein>
<dbReference type="CDD" id="cd04301">
    <property type="entry name" value="NAT_SF"/>
    <property type="match status" value="1"/>
</dbReference>
<feature type="domain" description="N-acetyltransferase" evidence="3">
    <location>
        <begin position="5"/>
        <end position="175"/>
    </location>
</feature>
<dbReference type="PANTHER" id="PTHR43072">
    <property type="entry name" value="N-ACETYLTRANSFERASE"/>
    <property type="match status" value="1"/>
</dbReference>
<dbReference type="PROSITE" id="PS51186">
    <property type="entry name" value="GNAT"/>
    <property type="match status" value="1"/>
</dbReference>
<sequence>MAPTPRIRLATPQDAVRALCVYAPYVRRTAVSFEYDVPTVAEFSERIRAILERGYPFVVAEEGSAVVGYASLRPFVGREAYRHNAETTIYLHMGARGRGVGRALYRALEGEARARDILALEACIGVPREPDDPYLTDASVRFHRAMGYREVGRFEACGRKFDRWYDMVWMEKRLAEPF</sequence>
<evidence type="ECO:0000313" key="4">
    <source>
        <dbReference type="EMBL" id="GJM54668.1"/>
    </source>
</evidence>
<dbReference type="Gene3D" id="3.40.630.30">
    <property type="match status" value="1"/>
</dbReference>
<dbReference type="Proteomes" id="UP001055025">
    <property type="component" value="Unassembled WGS sequence"/>
</dbReference>
<proteinExistence type="predicted"/>
<evidence type="ECO:0000259" key="3">
    <source>
        <dbReference type="PROSITE" id="PS51186"/>
    </source>
</evidence>
<dbReference type="InterPro" id="IPR016181">
    <property type="entry name" value="Acyl_CoA_acyltransferase"/>
</dbReference>
<evidence type="ECO:0000313" key="5">
    <source>
        <dbReference type="Proteomes" id="UP001055025"/>
    </source>
</evidence>
<dbReference type="EMBL" id="BQKC01000001">
    <property type="protein sequence ID" value="GJM54668.1"/>
    <property type="molecule type" value="Genomic_DNA"/>
</dbReference>
<dbReference type="RefSeq" id="WP_135978177.1">
    <property type="nucleotide sequence ID" value="NZ_BQKC01000001.1"/>
</dbReference>
<gene>
    <name evidence="4" type="ORF">ATOP_03230</name>
</gene>
<keyword evidence="2" id="KW-0012">Acyltransferase</keyword>
<evidence type="ECO:0000256" key="1">
    <source>
        <dbReference type="ARBA" id="ARBA00022679"/>
    </source>
</evidence>